<protein>
    <submittedName>
        <fullName evidence="1">Co-factor for nitrate</fullName>
    </submittedName>
</protein>
<dbReference type="EMBL" id="BKCP01001226">
    <property type="protein sequence ID" value="GER26916.1"/>
    <property type="molecule type" value="Genomic_DNA"/>
</dbReference>
<gene>
    <name evidence="1" type="ORF">STAS_02591</name>
</gene>
<sequence>MTKRLSPRVVAPEAFFGELAVLYLLGDTLVEATFGVPLVSFNRISASWNAPSSWETLSSSSSTRRSFSLSFWRRLLVSVSSFDTRDAMAIDVSLRARSSCSYGSVGMTARTSSGRSKSGPTEFPSPPPCAICRRVRSLI</sequence>
<evidence type="ECO:0000313" key="1">
    <source>
        <dbReference type="EMBL" id="GER26916.1"/>
    </source>
</evidence>
<accession>A0A5A7P257</accession>
<organism evidence="1 2">
    <name type="scientific">Striga asiatica</name>
    <name type="common">Asiatic witchweed</name>
    <name type="synonym">Buchnera asiatica</name>
    <dbReference type="NCBI Taxonomy" id="4170"/>
    <lineage>
        <taxon>Eukaryota</taxon>
        <taxon>Viridiplantae</taxon>
        <taxon>Streptophyta</taxon>
        <taxon>Embryophyta</taxon>
        <taxon>Tracheophyta</taxon>
        <taxon>Spermatophyta</taxon>
        <taxon>Magnoliopsida</taxon>
        <taxon>eudicotyledons</taxon>
        <taxon>Gunneridae</taxon>
        <taxon>Pentapetalae</taxon>
        <taxon>asterids</taxon>
        <taxon>lamiids</taxon>
        <taxon>Lamiales</taxon>
        <taxon>Orobanchaceae</taxon>
        <taxon>Buchnereae</taxon>
        <taxon>Striga</taxon>
    </lineage>
</organism>
<dbReference type="AlphaFoldDB" id="A0A5A7P257"/>
<evidence type="ECO:0000313" key="2">
    <source>
        <dbReference type="Proteomes" id="UP000325081"/>
    </source>
</evidence>
<dbReference type="Proteomes" id="UP000325081">
    <property type="component" value="Unassembled WGS sequence"/>
</dbReference>
<name>A0A5A7P257_STRAF</name>
<keyword evidence="2" id="KW-1185">Reference proteome</keyword>
<reference evidence="2" key="1">
    <citation type="journal article" date="2019" name="Curr. Biol.">
        <title>Genome Sequence of Striga asiatica Provides Insight into the Evolution of Plant Parasitism.</title>
        <authorList>
            <person name="Yoshida S."/>
            <person name="Kim S."/>
            <person name="Wafula E.K."/>
            <person name="Tanskanen J."/>
            <person name="Kim Y.M."/>
            <person name="Honaas L."/>
            <person name="Yang Z."/>
            <person name="Spallek T."/>
            <person name="Conn C.E."/>
            <person name="Ichihashi Y."/>
            <person name="Cheong K."/>
            <person name="Cui S."/>
            <person name="Der J.P."/>
            <person name="Gundlach H."/>
            <person name="Jiao Y."/>
            <person name="Hori C."/>
            <person name="Ishida J.K."/>
            <person name="Kasahara H."/>
            <person name="Kiba T."/>
            <person name="Kim M.S."/>
            <person name="Koo N."/>
            <person name="Laohavisit A."/>
            <person name="Lee Y.H."/>
            <person name="Lumba S."/>
            <person name="McCourt P."/>
            <person name="Mortimer J.C."/>
            <person name="Mutuku J.M."/>
            <person name="Nomura T."/>
            <person name="Sasaki-Sekimoto Y."/>
            <person name="Seto Y."/>
            <person name="Wang Y."/>
            <person name="Wakatake T."/>
            <person name="Sakakibara H."/>
            <person name="Demura T."/>
            <person name="Yamaguchi S."/>
            <person name="Yoneyama K."/>
            <person name="Manabe R.I."/>
            <person name="Nelson D.C."/>
            <person name="Schulman A.H."/>
            <person name="Timko M.P."/>
            <person name="dePamphilis C.W."/>
            <person name="Choi D."/>
            <person name="Shirasu K."/>
        </authorList>
    </citation>
    <scope>NUCLEOTIDE SEQUENCE [LARGE SCALE GENOMIC DNA]</scope>
    <source>
        <strain evidence="2">cv. UVA1</strain>
    </source>
</reference>
<proteinExistence type="predicted"/>
<comment type="caution">
    <text evidence="1">The sequence shown here is derived from an EMBL/GenBank/DDBJ whole genome shotgun (WGS) entry which is preliminary data.</text>
</comment>